<evidence type="ECO:0000256" key="3">
    <source>
        <dbReference type="ARBA" id="ARBA00022840"/>
    </source>
</evidence>
<keyword evidence="5" id="KW-0472">Membrane</keyword>
<dbReference type="InterPro" id="IPR027417">
    <property type="entry name" value="P-loop_NTPase"/>
</dbReference>
<gene>
    <name evidence="8" type="ORF">SAMN05421879_10543</name>
</gene>
<sequence length="1178" mass="124897">MDAGPDAGGWLALPPGRWRTVGRDPLCDLVIDDPGLSRRHLRVRHGRHGFEVEDLGSTNGVHPLDDGGGTTLSPGTRLRIGGSVVRLETTDSPHLTGREHDGRLVITPWPRVAPLPSATELRTPGRPTRRHVQPPSAWAWALPLVAAGLAALLLRMPLLLVFGLLGPTMVLGQHLGDRRSSRVEHAVATRAWAAAAADADAQARRAVERERKVRRDRDPGIAGVVRALVPRPTTALWARAAETPTVVLGEGTDISLTSLDGRPAMVDEVPVILDLSDPVVVIGPPGLRDAAVRSWILQLATSIPPGALSITVDPDEPPGGFDLLGWLPHTVPHGSPETALTLRWGTDLILVEEVADAPPGLARVHVVGTARGVLERPGEPPRTFRPTLVGRLRSRALARFLAGLHDGSAGTTGTVRTTMLGDLVPWPSTTCEVRSGWSSPHARLDVPVGTAEDGRPAVLDLDRQGPHALIAGTTGSGKSELLRTLVTSLALNNPPSRLSMLLIDYKGGSSLGECARFPHSTGLVTDLDPHLADRVLTSLRAELVRREKVLGFAGVRDLRDYRGDDVGRLVVVVDEFRVLAEEIPDFVPGLVRVATVGRSLGLHLVLATQRPAGVVTSDLRANVNLRVALRVRDEADSRDVLECPDAARLPQSEPGLALVRSGAEPPSSLRVAPVGPPTTHHDDDGWSVHEVRDVWDGWRTLHRPEGSPSTRDGLAGLPDLLSRAAADGREEAPRVWLPPLPATLSRDDVLPDLPEAGGTRPAWALADRPDLQQREPMVWEGRAHVGLVGAARTGRTTALATLAASVGQAFLYVLDPGRGLSTTFLRQDPRVRAWVQPGDRAHGLRVLEVINALVDERRAAPTSDRIPVVVLVDGWDRWVAEYADLDSGRGVELALRLLREGSSARVVLALSGDRSLLTGRVAAELPEVWALRLNDQADLALAGLAGRHAAAHQPPGRAVRTRDGVVAQVVLPPHEPPAGPAADVTREDGVPPQVVSLPARVSPATGWAVGGDRASPLPVPAGSVLVVGPPRSGVSTTIRRLLTEQGDADADARTVSVTAGAGDAADLAGRLASSSVSTVVVDDVHLLAGQALEDVVLEWAGRTGGRLLVGGVLDECVNLYRGLVPQVAKRGTGVILQPSSAQHGSLLGVRPPLGDPRFPGRGVLVQRGRCTRIQVAGP</sequence>
<dbReference type="PANTHER" id="PTHR22683:SF1">
    <property type="entry name" value="TYPE VII SECRETION SYSTEM PROTEIN ESSC"/>
    <property type="match status" value="1"/>
</dbReference>
<dbReference type="AlphaFoldDB" id="A0A285VN85"/>
<proteinExistence type="predicted"/>
<keyword evidence="2 4" id="KW-0547">Nucleotide-binding</keyword>
<name>A0A285VN85_9MICO</name>
<dbReference type="SUPFAM" id="SSF52540">
    <property type="entry name" value="P-loop containing nucleoside triphosphate hydrolases"/>
    <property type="match status" value="2"/>
</dbReference>
<feature type="domain" description="FtsK" evidence="7">
    <location>
        <begin position="454"/>
        <end position="638"/>
    </location>
</feature>
<accession>A0A285VN85</accession>
<dbReference type="PANTHER" id="PTHR22683">
    <property type="entry name" value="SPORULATION PROTEIN RELATED"/>
    <property type="match status" value="1"/>
</dbReference>
<feature type="binding site" evidence="4">
    <location>
        <begin position="472"/>
        <end position="479"/>
    </location>
    <ligand>
        <name>ATP</name>
        <dbReference type="ChEBI" id="CHEBI:30616"/>
    </ligand>
</feature>
<dbReference type="Pfam" id="PF01580">
    <property type="entry name" value="FtsK_SpoIIIE"/>
    <property type="match status" value="1"/>
</dbReference>
<dbReference type="EMBL" id="OBQK01000005">
    <property type="protein sequence ID" value="SOC55357.1"/>
    <property type="molecule type" value="Genomic_DNA"/>
</dbReference>
<dbReference type="Gene3D" id="3.40.50.300">
    <property type="entry name" value="P-loop containing nucleotide triphosphate hydrolases"/>
    <property type="match status" value="2"/>
</dbReference>
<dbReference type="GO" id="GO:0003677">
    <property type="term" value="F:DNA binding"/>
    <property type="evidence" value="ECO:0007669"/>
    <property type="project" value="InterPro"/>
</dbReference>
<dbReference type="Gene3D" id="2.60.200.20">
    <property type="match status" value="1"/>
</dbReference>
<evidence type="ECO:0000256" key="1">
    <source>
        <dbReference type="ARBA" id="ARBA00022553"/>
    </source>
</evidence>
<dbReference type="Proteomes" id="UP000219688">
    <property type="component" value="Unassembled WGS sequence"/>
</dbReference>
<evidence type="ECO:0000313" key="8">
    <source>
        <dbReference type="EMBL" id="SOC55357.1"/>
    </source>
</evidence>
<dbReference type="SUPFAM" id="SSF49879">
    <property type="entry name" value="SMAD/FHA domain"/>
    <property type="match status" value="1"/>
</dbReference>
<keyword evidence="5" id="KW-0812">Transmembrane</keyword>
<reference evidence="9" key="1">
    <citation type="submission" date="2017-08" db="EMBL/GenBank/DDBJ databases">
        <authorList>
            <person name="Varghese N."/>
            <person name="Submissions S."/>
        </authorList>
    </citation>
    <scope>NUCLEOTIDE SEQUENCE [LARGE SCALE GENOMIC DNA]</scope>
    <source>
        <strain evidence="9">USBA17B2</strain>
    </source>
</reference>
<evidence type="ECO:0000256" key="5">
    <source>
        <dbReference type="SAM" id="Phobius"/>
    </source>
</evidence>
<keyword evidence="9" id="KW-1185">Reference proteome</keyword>
<protein>
    <submittedName>
        <fullName evidence="8">DNA segregation ATPase FtsK/SpoIIIE, S-DNA-T family</fullName>
    </submittedName>
</protein>
<feature type="transmembrane region" description="Helical" evidence="5">
    <location>
        <begin position="137"/>
        <end position="165"/>
    </location>
</feature>
<dbReference type="PROSITE" id="PS50901">
    <property type="entry name" value="FTSK"/>
    <property type="match status" value="1"/>
</dbReference>
<evidence type="ECO:0000313" key="9">
    <source>
        <dbReference type="Proteomes" id="UP000219688"/>
    </source>
</evidence>
<dbReference type="InterPro" id="IPR000253">
    <property type="entry name" value="FHA_dom"/>
</dbReference>
<feature type="domain" description="FHA" evidence="6">
    <location>
        <begin position="19"/>
        <end position="61"/>
    </location>
</feature>
<dbReference type="CDD" id="cd01127">
    <property type="entry name" value="TrwB_TraG_TraD_VirD4"/>
    <property type="match status" value="1"/>
</dbReference>
<dbReference type="SMART" id="SM00382">
    <property type="entry name" value="AAA"/>
    <property type="match status" value="3"/>
</dbReference>
<dbReference type="CDD" id="cd00060">
    <property type="entry name" value="FHA"/>
    <property type="match status" value="1"/>
</dbReference>
<organism evidence="8 9">
    <name type="scientific">Ornithinimicrobium cerasi</name>
    <dbReference type="NCBI Taxonomy" id="2248773"/>
    <lineage>
        <taxon>Bacteria</taxon>
        <taxon>Bacillati</taxon>
        <taxon>Actinomycetota</taxon>
        <taxon>Actinomycetes</taxon>
        <taxon>Micrococcales</taxon>
        <taxon>Ornithinimicrobiaceae</taxon>
        <taxon>Ornithinimicrobium</taxon>
    </lineage>
</organism>
<dbReference type="InterPro" id="IPR050206">
    <property type="entry name" value="FtsK/SpoIIIE/SftA"/>
</dbReference>
<evidence type="ECO:0000259" key="6">
    <source>
        <dbReference type="PROSITE" id="PS50006"/>
    </source>
</evidence>
<dbReference type="InterPro" id="IPR003593">
    <property type="entry name" value="AAA+_ATPase"/>
</dbReference>
<dbReference type="SMART" id="SM00240">
    <property type="entry name" value="FHA"/>
    <property type="match status" value="1"/>
</dbReference>
<dbReference type="PROSITE" id="PS50006">
    <property type="entry name" value="FHA_DOMAIN"/>
    <property type="match status" value="1"/>
</dbReference>
<keyword evidence="3 4" id="KW-0067">ATP-binding</keyword>
<evidence type="ECO:0000259" key="7">
    <source>
        <dbReference type="PROSITE" id="PS50901"/>
    </source>
</evidence>
<keyword evidence="5" id="KW-1133">Transmembrane helix</keyword>
<dbReference type="Pfam" id="PF00498">
    <property type="entry name" value="FHA"/>
    <property type="match status" value="1"/>
</dbReference>
<keyword evidence="1" id="KW-0597">Phosphoprotein</keyword>
<dbReference type="GO" id="GO:0005524">
    <property type="term" value="F:ATP binding"/>
    <property type="evidence" value="ECO:0007669"/>
    <property type="project" value="UniProtKB-UniRule"/>
</dbReference>
<evidence type="ECO:0000256" key="4">
    <source>
        <dbReference type="PROSITE-ProRule" id="PRU00289"/>
    </source>
</evidence>
<evidence type="ECO:0000256" key="2">
    <source>
        <dbReference type="ARBA" id="ARBA00022741"/>
    </source>
</evidence>
<dbReference type="InterPro" id="IPR008984">
    <property type="entry name" value="SMAD_FHA_dom_sf"/>
</dbReference>
<dbReference type="InterPro" id="IPR002543">
    <property type="entry name" value="FtsK_dom"/>
</dbReference>